<protein>
    <recommendedName>
        <fullName evidence="2">GEVED domain-containing protein</fullName>
    </recommendedName>
</protein>
<keyword evidence="4" id="KW-1185">Reference proteome</keyword>
<organism evidence="3 4">
    <name type="scientific">Sedimentisphaera cyanobacteriorum</name>
    <dbReference type="NCBI Taxonomy" id="1940790"/>
    <lineage>
        <taxon>Bacteria</taxon>
        <taxon>Pseudomonadati</taxon>
        <taxon>Planctomycetota</taxon>
        <taxon>Phycisphaerae</taxon>
        <taxon>Sedimentisphaerales</taxon>
        <taxon>Sedimentisphaeraceae</taxon>
        <taxon>Sedimentisphaera</taxon>
    </lineage>
</organism>
<dbReference type="Pfam" id="PF20009">
    <property type="entry name" value="GEVED"/>
    <property type="match status" value="1"/>
</dbReference>
<proteinExistence type="predicted"/>
<keyword evidence="1" id="KW-0732">Signal</keyword>
<name>A0A1Q2HRM3_9BACT</name>
<feature type="signal peptide" evidence="1">
    <location>
        <begin position="1"/>
        <end position="20"/>
    </location>
</feature>
<evidence type="ECO:0000256" key="1">
    <source>
        <dbReference type="SAM" id="SignalP"/>
    </source>
</evidence>
<dbReference type="KEGG" id="pbu:L21SP3_01897"/>
<accession>A0A1Q2HRM3</accession>
<dbReference type="EMBL" id="CP019633">
    <property type="protein sequence ID" value="AQQ10072.1"/>
    <property type="molecule type" value="Genomic_DNA"/>
</dbReference>
<dbReference type="RefSeq" id="WP_077540955.1">
    <property type="nucleotide sequence ID" value="NZ_CP019633.1"/>
</dbReference>
<dbReference type="OrthoDB" id="291134at2"/>
<feature type="chain" id="PRO_5012501516" description="GEVED domain-containing protein" evidence="1">
    <location>
        <begin position="21"/>
        <end position="798"/>
    </location>
</feature>
<reference evidence="4" key="1">
    <citation type="submission" date="2017-02" db="EMBL/GenBank/DDBJ databases">
        <title>Comparative genomics and description of representatives of a novel lineage of planctomycetes thriving in anoxic sediments.</title>
        <authorList>
            <person name="Spring S."/>
            <person name="Bunk B."/>
            <person name="Sproer C."/>
            <person name="Klenk H.-P."/>
        </authorList>
    </citation>
    <scope>NUCLEOTIDE SEQUENCE [LARGE SCALE GENOMIC DNA]</scope>
    <source>
        <strain evidence="4">L21-RPul-D3</strain>
    </source>
</reference>
<dbReference type="InterPro" id="IPR045474">
    <property type="entry name" value="GEVED"/>
</dbReference>
<evidence type="ECO:0000313" key="3">
    <source>
        <dbReference type="EMBL" id="AQQ10072.1"/>
    </source>
</evidence>
<evidence type="ECO:0000259" key="2">
    <source>
        <dbReference type="Pfam" id="PF20009"/>
    </source>
</evidence>
<feature type="domain" description="GEVED" evidence="2">
    <location>
        <begin position="658"/>
        <end position="760"/>
    </location>
</feature>
<dbReference type="AlphaFoldDB" id="A0A1Q2HRM3"/>
<sequence precursor="true">MKKLSFPLVLIMLISGFLCAEPYCSTQDASDWQEALDEGFIRGLTLPEWQEYMNQWQQYLGPGGIPYPVDTQFLQPELYVAENAGEMDEQPGLVMAWGEDGQPDGEYASAWVYEYGVDPDLSGAVIQITVVPPQYGPTGSQVNTVSFGIRDMNGAIRSWHWVCGPGGLPWNTPTTITINAWMTGPAAASPAASGFMNNPAFDITKVIDFIVDENAVWVGGPAAVPPPGQTVPKPWNYWYDLIVRPSDNPEGMTVGFNPEIHQDIENPDLWPNDYHMEFVVESYNPFNPSAAAPPILLSHIDDMFMSFNYSITPQGDGYYHVTMDWSNPVEDPIPYCTVIHLGFELEVINSNVIMEVKGWWTKDGVPVEDLAEPDLPNAGFTPLLGFRVEDGMINPPPIGMPEFGYLTLRNGDGNPDTSQGEIPVEIVQLELAVLSPEELANQLGDYPFGELNASSPLQQELPWMPVLQDGMPVEENNPVNMPPDSFFDVFFDIDLSEPTPIDAGDFVIIREKVRFMNNNNMVDERWSWHLHEADNGECDLGDAPDDTNSAFAPMVTYPAAVPAKFPTTYQNGSPPFGPIHFWPASGPYLGTGVTLEWDADFGSDEDPTNNIIPASNAADKDFADDGIVGMPLSMPKCENTSFDYRVTVPAGAEGITAYVNAWADFNRDGDWDDIIVCADSGQQVSEWIVQDQQLANLSAGVNTITTPPFYSWHPGSADEEPMWLRITIAPTAFTGSGDPVAAGSGPAGGYSYGETEDYIFVPVATSEDTCDCADLTGDGFVDLSDLACMASQWLTNCP</sequence>
<dbReference type="Proteomes" id="UP000188273">
    <property type="component" value="Chromosome"/>
</dbReference>
<gene>
    <name evidence="3" type="ORF">L21SP3_01897</name>
</gene>
<evidence type="ECO:0000313" key="4">
    <source>
        <dbReference type="Proteomes" id="UP000188273"/>
    </source>
</evidence>